<dbReference type="CDD" id="cd07991">
    <property type="entry name" value="LPLAT_LPCAT1-like"/>
    <property type="match status" value="1"/>
</dbReference>
<evidence type="ECO:0000313" key="14">
    <source>
        <dbReference type="EMBL" id="KAH9297173.1"/>
    </source>
</evidence>
<dbReference type="AlphaFoldDB" id="A0AA38FCA2"/>
<evidence type="ECO:0000313" key="15">
    <source>
        <dbReference type="Proteomes" id="UP000824469"/>
    </source>
</evidence>
<sequence length="357" mass="40766">YHWIRRIGKPASRAIAPIVVSNHVSYTDPIFFFYELFPSIVTSETHDKIPIVGTIIRAMQVIYVDRFSPESRKLAVAEIKRKASCDDFPQVMLFPEGTTTNGRALISFQLGAFIPGFPVQPVVVRYPHVHFDPSWGKISLLKLMFRMLTQFHNFMEVEYLPVMFPPESKRENPAYFAKKVGYSMANAINVVQSEHSHGDLILASRASQIGLVSPSSYVIEMAKMERLFKLSTGEAVVFLDKFAAMRPDSSGRVSIDNFFAVLGLPRTSFSEQIFYFFDVDRQNSIKFSEFIYGSMSILKQPKFPRACELAFKYCDIKDSSFLSKQEVERVLKLVFPCISENNVYQIFKLFDVDGDEV</sequence>
<evidence type="ECO:0000259" key="13">
    <source>
        <dbReference type="PROSITE" id="PS50222"/>
    </source>
</evidence>
<evidence type="ECO:0000256" key="11">
    <source>
        <dbReference type="ARBA" id="ARBA00023264"/>
    </source>
</evidence>
<feature type="non-terminal residue" evidence="14">
    <location>
        <position position="1"/>
    </location>
</feature>
<name>A0AA38FCA2_TAXCH</name>
<organism evidence="14 15">
    <name type="scientific">Taxus chinensis</name>
    <name type="common">Chinese yew</name>
    <name type="synonym">Taxus wallichiana var. chinensis</name>
    <dbReference type="NCBI Taxonomy" id="29808"/>
    <lineage>
        <taxon>Eukaryota</taxon>
        <taxon>Viridiplantae</taxon>
        <taxon>Streptophyta</taxon>
        <taxon>Embryophyta</taxon>
        <taxon>Tracheophyta</taxon>
        <taxon>Spermatophyta</taxon>
        <taxon>Pinopsida</taxon>
        <taxon>Pinidae</taxon>
        <taxon>Conifers II</taxon>
        <taxon>Cupressales</taxon>
        <taxon>Taxaceae</taxon>
        <taxon>Taxus</taxon>
    </lineage>
</organism>
<evidence type="ECO:0000256" key="2">
    <source>
        <dbReference type="ARBA" id="ARBA00005074"/>
    </source>
</evidence>
<dbReference type="PANTHER" id="PTHR23063:SF52">
    <property type="entry name" value="LYSOPHOSPHATIDYLCHOLINE ACYLTRANSFERASE"/>
    <property type="match status" value="1"/>
</dbReference>
<keyword evidence="4" id="KW-0444">Lipid biosynthesis</keyword>
<dbReference type="GO" id="GO:0008374">
    <property type="term" value="F:O-acyltransferase activity"/>
    <property type="evidence" value="ECO:0007669"/>
    <property type="project" value="InterPro"/>
</dbReference>
<evidence type="ECO:0000256" key="12">
    <source>
        <dbReference type="ARBA" id="ARBA00023315"/>
    </source>
</evidence>
<keyword evidence="15" id="KW-1185">Reference proteome</keyword>
<dbReference type="Proteomes" id="UP000824469">
    <property type="component" value="Unassembled WGS sequence"/>
</dbReference>
<dbReference type="Pfam" id="PF01553">
    <property type="entry name" value="Acyltransferase"/>
    <property type="match status" value="1"/>
</dbReference>
<dbReference type="InterPro" id="IPR002048">
    <property type="entry name" value="EF_hand_dom"/>
</dbReference>
<keyword evidence="11" id="KW-1208">Phospholipid metabolism</keyword>
<keyword evidence="7" id="KW-1133">Transmembrane helix</keyword>
<keyword evidence="12" id="KW-0012">Acyltransferase</keyword>
<evidence type="ECO:0000256" key="9">
    <source>
        <dbReference type="ARBA" id="ARBA00023136"/>
    </source>
</evidence>
<comment type="caution">
    <text evidence="14">The sequence shown here is derived from an EMBL/GenBank/DDBJ whole genome shotgun (WGS) entry which is preliminary data.</text>
</comment>
<dbReference type="OMA" id="HISAWRW"/>
<protein>
    <recommendedName>
        <fullName evidence="13">EF-hand domain-containing protein</fullName>
    </recommendedName>
</protein>
<dbReference type="SUPFAM" id="SSF47473">
    <property type="entry name" value="EF-hand"/>
    <property type="match status" value="1"/>
</dbReference>
<evidence type="ECO:0000256" key="10">
    <source>
        <dbReference type="ARBA" id="ARBA00023209"/>
    </source>
</evidence>
<accession>A0AA38FCA2</accession>
<dbReference type="EMBL" id="JAHRHJ020000010">
    <property type="protein sequence ID" value="KAH9297173.1"/>
    <property type="molecule type" value="Genomic_DNA"/>
</dbReference>
<comment type="pathway">
    <text evidence="2">Lipid metabolism; phospholipid metabolism.</text>
</comment>
<dbReference type="PANTHER" id="PTHR23063">
    <property type="entry name" value="PHOSPHOLIPID ACYLTRANSFERASE"/>
    <property type="match status" value="1"/>
</dbReference>
<evidence type="ECO:0000256" key="3">
    <source>
        <dbReference type="ARBA" id="ARBA00008655"/>
    </source>
</evidence>
<dbReference type="SUPFAM" id="SSF69593">
    <property type="entry name" value="Glycerol-3-phosphate (1)-acyltransferase"/>
    <property type="match status" value="1"/>
</dbReference>
<dbReference type="Gene3D" id="1.10.238.10">
    <property type="entry name" value="EF-hand"/>
    <property type="match status" value="1"/>
</dbReference>
<evidence type="ECO:0000256" key="1">
    <source>
        <dbReference type="ARBA" id="ARBA00004370"/>
    </source>
</evidence>
<dbReference type="PROSITE" id="PS50222">
    <property type="entry name" value="EF_HAND_2"/>
    <property type="match status" value="1"/>
</dbReference>
<keyword evidence="5" id="KW-0808">Transferase</keyword>
<dbReference type="SMART" id="SM00563">
    <property type="entry name" value="PlsC"/>
    <property type="match status" value="1"/>
</dbReference>
<reference evidence="14 15" key="1">
    <citation type="journal article" date="2021" name="Nat. Plants">
        <title>The Taxus genome provides insights into paclitaxel biosynthesis.</title>
        <authorList>
            <person name="Xiong X."/>
            <person name="Gou J."/>
            <person name="Liao Q."/>
            <person name="Li Y."/>
            <person name="Zhou Q."/>
            <person name="Bi G."/>
            <person name="Li C."/>
            <person name="Du R."/>
            <person name="Wang X."/>
            <person name="Sun T."/>
            <person name="Guo L."/>
            <person name="Liang H."/>
            <person name="Lu P."/>
            <person name="Wu Y."/>
            <person name="Zhang Z."/>
            <person name="Ro D.K."/>
            <person name="Shang Y."/>
            <person name="Huang S."/>
            <person name="Yan J."/>
        </authorList>
    </citation>
    <scope>NUCLEOTIDE SEQUENCE [LARGE SCALE GENOMIC DNA]</scope>
    <source>
        <strain evidence="14">Ta-2019</strain>
    </source>
</reference>
<dbReference type="GO" id="GO:0016020">
    <property type="term" value="C:membrane"/>
    <property type="evidence" value="ECO:0007669"/>
    <property type="project" value="UniProtKB-SubCell"/>
</dbReference>
<gene>
    <name evidence="14" type="ORF">KI387_028855</name>
</gene>
<comment type="similarity">
    <text evidence="3">Belongs to the 1-acyl-sn-glycerol-3-phosphate acyltransferase family.</text>
</comment>
<dbReference type="GO" id="GO:0005509">
    <property type="term" value="F:calcium ion binding"/>
    <property type="evidence" value="ECO:0007669"/>
    <property type="project" value="InterPro"/>
</dbReference>
<feature type="domain" description="EF-hand" evidence="13">
    <location>
        <begin position="338"/>
        <end position="357"/>
    </location>
</feature>
<keyword evidence="8" id="KW-0443">Lipid metabolism</keyword>
<dbReference type="InterPro" id="IPR011992">
    <property type="entry name" value="EF-hand-dom_pair"/>
</dbReference>
<evidence type="ECO:0000256" key="7">
    <source>
        <dbReference type="ARBA" id="ARBA00022989"/>
    </source>
</evidence>
<dbReference type="InterPro" id="IPR045252">
    <property type="entry name" value="LPCAT1-like"/>
</dbReference>
<proteinExistence type="inferred from homology"/>
<dbReference type="GO" id="GO:0008654">
    <property type="term" value="P:phospholipid biosynthetic process"/>
    <property type="evidence" value="ECO:0007669"/>
    <property type="project" value="UniProtKB-KW"/>
</dbReference>
<keyword evidence="6" id="KW-0812">Transmembrane</keyword>
<evidence type="ECO:0000256" key="6">
    <source>
        <dbReference type="ARBA" id="ARBA00022692"/>
    </source>
</evidence>
<comment type="subcellular location">
    <subcellularLocation>
        <location evidence="1">Membrane</location>
    </subcellularLocation>
</comment>
<feature type="non-terminal residue" evidence="14">
    <location>
        <position position="357"/>
    </location>
</feature>
<keyword evidence="10" id="KW-0594">Phospholipid biosynthesis</keyword>
<evidence type="ECO:0000256" key="4">
    <source>
        <dbReference type="ARBA" id="ARBA00022516"/>
    </source>
</evidence>
<dbReference type="GO" id="GO:0071618">
    <property type="term" value="F:lysophosphatidylethanolamine acyltransferase activity"/>
    <property type="evidence" value="ECO:0007669"/>
    <property type="project" value="TreeGrafter"/>
</dbReference>
<keyword evidence="9" id="KW-0472">Membrane</keyword>
<evidence type="ECO:0000256" key="5">
    <source>
        <dbReference type="ARBA" id="ARBA00022679"/>
    </source>
</evidence>
<evidence type="ECO:0000256" key="8">
    <source>
        <dbReference type="ARBA" id="ARBA00023098"/>
    </source>
</evidence>
<dbReference type="InterPro" id="IPR002123">
    <property type="entry name" value="Plipid/glycerol_acylTrfase"/>
</dbReference>